<comment type="caution">
    <text evidence="2">The sequence shown here is derived from an EMBL/GenBank/DDBJ whole genome shotgun (WGS) entry which is preliminary data.</text>
</comment>
<feature type="compositionally biased region" description="Basic and acidic residues" evidence="1">
    <location>
        <begin position="37"/>
        <end position="46"/>
    </location>
</feature>
<dbReference type="Proteomes" id="UP000012015">
    <property type="component" value="Unassembled WGS sequence"/>
</dbReference>
<dbReference type="EMBL" id="AOCK01000009">
    <property type="protein sequence ID" value="EMQ97634.1"/>
    <property type="molecule type" value="Genomic_DNA"/>
</dbReference>
<protein>
    <submittedName>
        <fullName evidence="2">Uncharacterized protein</fullName>
    </submittedName>
</protein>
<evidence type="ECO:0000313" key="2">
    <source>
        <dbReference type="EMBL" id="EMQ97634.1"/>
    </source>
</evidence>
<sequence length="46" mass="5553">MKHPAQATTKLVLWHRYARHSWRTRENPLPQLNHSAHKLEGIEEKR</sequence>
<dbReference type="AlphaFoldDB" id="M7N784"/>
<evidence type="ECO:0000313" key="3">
    <source>
        <dbReference type="Proteomes" id="UP000012015"/>
    </source>
</evidence>
<evidence type="ECO:0000256" key="1">
    <source>
        <dbReference type="SAM" id="MobiDB-lite"/>
    </source>
</evidence>
<reference evidence="2 3" key="1">
    <citation type="journal article" date="2013" name="Genome Announc.">
        <title>Draft Genome Sequence of Arthrobacter gangotriensis Strain Lz1yT, Isolated from a Penguin Rookery Soil Sample Collected in Antarctica, near the Indian Station Dakshin Gangotri.</title>
        <authorList>
            <person name="Shivaji S."/>
            <person name="Ara S."/>
            <person name="Bandi S."/>
            <person name="Singh A."/>
            <person name="Kumar Pinnaka A."/>
        </authorList>
    </citation>
    <scope>NUCLEOTIDE SEQUENCE [LARGE SCALE GENOMIC DNA]</scope>
    <source>
        <strain evidence="2 3">Lz1y</strain>
    </source>
</reference>
<name>M7N784_9MICC</name>
<proteinExistence type="predicted"/>
<feature type="region of interest" description="Disordered" evidence="1">
    <location>
        <begin position="25"/>
        <end position="46"/>
    </location>
</feature>
<accession>M7N784</accession>
<gene>
    <name evidence="2" type="ORF">ADIAG_03014</name>
</gene>
<dbReference type="STRING" id="1276920.ADIAG_03014"/>
<keyword evidence="3" id="KW-1185">Reference proteome</keyword>
<organism evidence="2 3">
    <name type="scientific">Paeniglutamicibacter gangotriensis Lz1y</name>
    <dbReference type="NCBI Taxonomy" id="1276920"/>
    <lineage>
        <taxon>Bacteria</taxon>
        <taxon>Bacillati</taxon>
        <taxon>Actinomycetota</taxon>
        <taxon>Actinomycetes</taxon>
        <taxon>Micrococcales</taxon>
        <taxon>Micrococcaceae</taxon>
        <taxon>Paeniglutamicibacter</taxon>
    </lineage>
</organism>